<organism evidence="8 9">
    <name type="scientific">Vitreoscilla filiformis</name>
    <dbReference type="NCBI Taxonomy" id="63"/>
    <lineage>
        <taxon>Bacteria</taxon>
        <taxon>Pseudomonadati</taxon>
        <taxon>Pseudomonadota</taxon>
        <taxon>Betaproteobacteria</taxon>
        <taxon>Neisseriales</taxon>
        <taxon>Neisseriaceae</taxon>
        <taxon>Vitreoscilla</taxon>
    </lineage>
</organism>
<dbReference type="InterPro" id="IPR008995">
    <property type="entry name" value="Mo/tungstate-bd_C_term_dom"/>
</dbReference>
<evidence type="ECO:0000256" key="4">
    <source>
        <dbReference type="ARBA" id="ARBA00022737"/>
    </source>
</evidence>
<feature type="domain" description="Mop" evidence="7">
    <location>
        <begin position="126"/>
        <end position="192"/>
    </location>
</feature>
<dbReference type="NCBIfam" id="TIGR00638">
    <property type="entry name" value="Mop"/>
    <property type="match status" value="1"/>
</dbReference>
<dbReference type="KEGG" id="vff:VITFI_CDS2699"/>
<evidence type="ECO:0000256" key="2">
    <source>
        <dbReference type="ARBA" id="ARBA00022448"/>
    </source>
</evidence>
<feature type="region of interest" description="Required for dimer formation and molybdate binding" evidence="6">
    <location>
        <begin position="127"/>
        <end position="135"/>
    </location>
</feature>
<dbReference type="Pfam" id="PF03459">
    <property type="entry name" value="TOBE"/>
    <property type="match status" value="1"/>
</dbReference>
<accession>A0A221KHI7</accession>
<evidence type="ECO:0000259" key="7">
    <source>
        <dbReference type="PROSITE" id="PS51866"/>
    </source>
</evidence>
<dbReference type="GO" id="GO:0003700">
    <property type="term" value="F:DNA-binding transcription factor activity"/>
    <property type="evidence" value="ECO:0007669"/>
    <property type="project" value="InterPro"/>
</dbReference>
<proteinExistence type="inferred from homology"/>
<dbReference type="InterPro" id="IPR016462">
    <property type="entry name" value="ModE"/>
</dbReference>
<dbReference type="AlphaFoldDB" id="A0A221KHI7"/>
<protein>
    <submittedName>
        <fullName evidence="8">Molybdenum transporter ModE</fullName>
    </submittedName>
</protein>
<comment type="similarity">
    <text evidence="1 5">Belongs to the ModE family.</text>
</comment>
<dbReference type="Pfam" id="PF00126">
    <property type="entry name" value="HTH_1"/>
    <property type="match status" value="1"/>
</dbReference>
<dbReference type="PIRSF" id="PIRSF005763">
    <property type="entry name" value="Txn_reg_ModE"/>
    <property type="match status" value="1"/>
</dbReference>
<keyword evidence="9" id="KW-1185">Reference proteome</keyword>
<keyword evidence="2 5" id="KW-0813">Transport</keyword>
<dbReference type="InterPro" id="IPR036388">
    <property type="entry name" value="WH-like_DNA-bd_sf"/>
</dbReference>
<keyword evidence="4" id="KW-0677">Repeat</keyword>
<dbReference type="InterPro" id="IPR005116">
    <property type="entry name" value="Transp-assoc_OB_typ1"/>
</dbReference>
<dbReference type="Proteomes" id="UP000199729">
    <property type="component" value="Chromosome"/>
</dbReference>
<evidence type="ECO:0000313" key="8">
    <source>
        <dbReference type="EMBL" id="ASM78476.1"/>
    </source>
</evidence>
<gene>
    <name evidence="8" type="ORF">VITFI_CDS2699</name>
</gene>
<dbReference type="InterPro" id="IPR000847">
    <property type="entry name" value="LysR_HTH_N"/>
</dbReference>
<dbReference type="InterPro" id="IPR036390">
    <property type="entry name" value="WH_DNA-bd_sf"/>
</dbReference>
<dbReference type="PROSITE" id="PS51866">
    <property type="entry name" value="MOP"/>
    <property type="match status" value="1"/>
</dbReference>
<name>A0A221KHI7_VITFI</name>
<reference evidence="8 9" key="1">
    <citation type="submission" date="2017-07" db="EMBL/GenBank/DDBJ databases">
        <title>Complete Genome Sequence of the cosmetic ferment Vitreoscilla filiformis (ATCC15551).</title>
        <authorList>
            <person name="Contreras S."/>
            <person name="Sagory-Zalkind P."/>
            <person name="Blanquart H."/>
            <person name="Iltis A."/>
            <person name="Morand S.C."/>
        </authorList>
    </citation>
    <scope>NUCLEOTIDE SEQUENCE [LARGE SCALE GENOMIC DNA]</scope>
    <source>
        <strain evidence="8 9">ATCC 15551</strain>
    </source>
</reference>
<evidence type="ECO:0000256" key="5">
    <source>
        <dbReference type="PIRNR" id="PIRNR005763"/>
    </source>
</evidence>
<sequence length="263" mass="28166">MTGHLSLQTPLGGVLTDQRVRLLEAIDRVGSLNRAAKEVPLSYKAAWDALDRMNTLAPEPLVLRSVGGAGGGGTRLTDYARQLIHLYRAMQSSQQDVLNRLPTLDAVPGDADAAQLRTLIRRMTMKTSARNQFAGTVVALTDRQGLVDVVLALGPQDRITATITPEAALDMGLCLGDELFALVKAPGVSVSRQAPAEQQGLNVLSGRLAGLRATQRHVGCSVVRPSGLRIQAVMTDEWAAECHPEQAVWAVFPSDSVVLVSFQ</sequence>
<keyword evidence="3 5" id="KW-0500">Molybdenum</keyword>
<dbReference type="InterPro" id="IPR051815">
    <property type="entry name" value="Molybdate_resp_trans_reg"/>
</dbReference>
<dbReference type="EMBL" id="CP022423">
    <property type="protein sequence ID" value="ASM78476.1"/>
    <property type="molecule type" value="Genomic_DNA"/>
</dbReference>
<dbReference type="SUPFAM" id="SSF46785">
    <property type="entry name" value="Winged helix' DNA-binding domain"/>
    <property type="match status" value="1"/>
</dbReference>
<evidence type="ECO:0000256" key="1">
    <source>
        <dbReference type="ARBA" id="ARBA00008110"/>
    </source>
</evidence>
<evidence type="ECO:0000256" key="3">
    <source>
        <dbReference type="ARBA" id="ARBA00022505"/>
    </source>
</evidence>
<dbReference type="GO" id="GO:0015689">
    <property type="term" value="P:molybdate ion transport"/>
    <property type="evidence" value="ECO:0007669"/>
    <property type="project" value="UniProtKB-UniRule"/>
</dbReference>
<dbReference type="InterPro" id="IPR004606">
    <property type="entry name" value="Mop_domain"/>
</dbReference>
<evidence type="ECO:0000313" key="9">
    <source>
        <dbReference type="Proteomes" id="UP000199729"/>
    </source>
</evidence>
<dbReference type="PANTHER" id="PTHR30432:SF1">
    <property type="entry name" value="DNA-BINDING TRANSCRIPTIONAL DUAL REGULATOR MODE"/>
    <property type="match status" value="1"/>
</dbReference>
<dbReference type="Gene3D" id="2.40.50.100">
    <property type="match status" value="2"/>
</dbReference>
<dbReference type="GO" id="GO:0030151">
    <property type="term" value="F:molybdenum ion binding"/>
    <property type="evidence" value="ECO:0007669"/>
    <property type="project" value="UniProtKB-UniRule"/>
</dbReference>
<dbReference type="SUPFAM" id="SSF50331">
    <property type="entry name" value="MOP-like"/>
    <property type="match status" value="2"/>
</dbReference>
<dbReference type="PANTHER" id="PTHR30432">
    <property type="entry name" value="TRANSCRIPTIONAL REGULATOR MODE"/>
    <property type="match status" value="1"/>
</dbReference>
<evidence type="ECO:0000256" key="6">
    <source>
        <dbReference type="PIRSR" id="PIRSR005763-1"/>
    </source>
</evidence>
<dbReference type="Gene3D" id="1.10.10.10">
    <property type="entry name" value="Winged helix-like DNA-binding domain superfamily/Winged helix DNA-binding domain"/>
    <property type="match status" value="1"/>
</dbReference>